<evidence type="ECO:0000313" key="6">
    <source>
        <dbReference type="Proteomes" id="UP001159042"/>
    </source>
</evidence>
<comment type="catalytic activity">
    <reaction evidence="2">
        <text>molybdopterin + ATP + H(+) = adenylyl-molybdopterin + diphosphate</text>
        <dbReference type="Rhea" id="RHEA:31331"/>
        <dbReference type="ChEBI" id="CHEBI:15378"/>
        <dbReference type="ChEBI" id="CHEBI:30616"/>
        <dbReference type="ChEBI" id="CHEBI:33019"/>
        <dbReference type="ChEBI" id="CHEBI:58698"/>
        <dbReference type="ChEBI" id="CHEBI:62727"/>
    </reaction>
</comment>
<comment type="cofactor">
    <cofactor evidence="2">
        <name>Mg(2+)</name>
        <dbReference type="ChEBI" id="CHEBI:18420"/>
    </cofactor>
</comment>
<dbReference type="GO" id="GO:0006777">
    <property type="term" value="P:Mo-molybdopterin cofactor biosynthetic process"/>
    <property type="evidence" value="ECO:0007669"/>
    <property type="project" value="UniProtKB-UniRule"/>
</dbReference>
<keyword evidence="6" id="KW-1185">Reference proteome</keyword>
<keyword evidence="2" id="KW-0479">Metal-binding</keyword>
<dbReference type="GO" id="GO:0098970">
    <property type="term" value="P:postsynaptic neurotransmitter receptor diffusion trapping"/>
    <property type="evidence" value="ECO:0007669"/>
    <property type="project" value="TreeGrafter"/>
</dbReference>
<dbReference type="EMBL" id="JANEYG010000006">
    <property type="protein sequence ID" value="KAJ8922791.1"/>
    <property type="molecule type" value="Genomic_DNA"/>
</dbReference>
<dbReference type="Proteomes" id="UP001159042">
    <property type="component" value="Unassembled WGS sequence"/>
</dbReference>
<dbReference type="GO" id="GO:0061598">
    <property type="term" value="F:molybdopterin adenylyltransferase activity"/>
    <property type="evidence" value="ECO:0007669"/>
    <property type="project" value="UniProtKB-UniRule"/>
</dbReference>
<evidence type="ECO:0000259" key="4">
    <source>
        <dbReference type="Pfam" id="PF03454"/>
    </source>
</evidence>
<gene>
    <name evidence="5" type="ORF">NQ315_007826</name>
</gene>
<keyword evidence="2" id="KW-0501">Molybdenum cofactor biosynthesis</keyword>
<dbReference type="GO" id="GO:0072579">
    <property type="term" value="P:glycine receptor clustering"/>
    <property type="evidence" value="ECO:0007669"/>
    <property type="project" value="TreeGrafter"/>
</dbReference>
<dbReference type="InterPro" id="IPR036425">
    <property type="entry name" value="MoaB/Mog-like_dom_sf"/>
</dbReference>
<dbReference type="PANTHER" id="PTHR10192">
    <property type="entry name" value="MOLYBDOPTERIN BIOSYNTHESIS PROTEIN"/>
    <property type="match status" value="1"/>
</dbReference>
<dbReference type="InterPro" id="IPR005111">
    <property type="entry name" value="MoeA_C_domain_IV"/>
</dbReference>
<organism evidence="5 6">
    <name type="scientific">Exocentrus adspersus</name>
    <dbReference type="NCBI Taxonomy" id="1586481"/>
    <lineage>
        <taxon>Eukaryota</taxon>
        <taxon>Metazoa</taxon>
        <taxon>Ecdysozoa</taxon>
        <taxon>Arthropoda</taxon>
        <taxon>Hexapoda</taxon>
        <taxon>Insecta</taxon>
        <taxon>Pterygota</taxon>
        <taxon>Neoptera</taxon>
        <taxon>Endopterygota</taxon>
        <taxon>Coleoptera</taxon>
        <taxon>Polyphaga</taxon>
        <taxon>Cucujiformia</taxon>
        <taxon>Chrysomeloidea</taxon>
        <taxon>Cerambycidae</taxon>
        <taxon>Lamiinae</taxon>
        <taxon>Acanthocinini</taxon>
        <taxon>Exocentrus</taxon>
    </lineage>
</organism>
<dbReference type="InterPro" id="IPR036688">
    <property type="entry name" value="MoeA_C_domain_IV_sf"/>
</dbReference>
<evidence type="ECO:0000256" key="2">
    <source>
        <dbReference type="RuleBase" id="RU365090"/>
    </source>
</evidence>
<feature type="domain" description="MoeA C-terminal" evidence="4">
    <location>
        <begin position="121"/>
        <end position="170"/>
    </location>
</feature>
<dbReference type="GO" id="GO:0030425">
    <property type="term" value="C:dendrite"/>
    <property type="evidence" value="ECO:0007669"/>
    <property type="project" value="TreeGrafter"/>
</dbReference>
<evidence type="ECO:0000313" key="5">
    <source>
        <dbReference type="EMBL" id="KAJ8922791.1"/>
    </source>
</evidence>
<comment type="similarity">
    <text evidence="1">In the N-terminal section; belongs to the MoaB/Mog family.</text>
</comment>
<keyword evidence="2" id="KW-0500">Molybdenum</keyword>
<dbReference type="Gene3D" id="2.40.340.10">
    <property type="entry name" value="MoeA, C-terminal, domain IV"/>
    <property type="match status" value="1"/>
</dbReference>
<dbReference type="SUPFAM" id="SSF63867">
    <property type="entry name" value="MoeA C-terminal domain-like"/>
    <property type="match status" value="1"/>
</dbReference>
<evidence type="ECO:0000256" key="1">
    <source>
        <dbReference type="ARBA" id="ARBA00007589"/>
    </source>
</evidence>
<evidence type="ECO:0000259" key="3">
    <source>
        <dbReference type="Pfam" id="PF00994"/>
    </source>
</evidence>
<keyword evidence="2" id="KW-0808">Transferase</keyword>
<dbReference type="GO" id="GO:0061599">
    <property type="term" value="F:molybdopterin molybdotransferase activity"/>
    <property type="evidence" value="ECO:0007669"/>
    <property type="project" value="UniProtKB-UniRule"/>
</dbReference>
<comment type="caution">
    <text evidence="5">The sequence shown here is derived from an EMBL/GenBank/DDBJ whole genome shotgun (WGS) entry which is preliminary data.</text>
</comment>
<dbReference type="GO" id="GO:0097112">
    <property type="term" value="P:gamma-aminobutyric acid receptor clustering"/>
    <property type="evidence" value="ECO:0007669"/>
    <property type="project" value="TreeGrafter"/>
</dbReference>
<comment type="function">
    <text evidence="2">Catalyzes two steps in the biosynthesis of the molybdenum cofactor. In the first step, molybdopterin is adenylated. Subsequently, molybdate is inserted into adenylated molybdopterin and AMP is released.</text>
</comment>
<protein>
    <recommendedName>
        <fullName evidence="7">Molybdopterin molybdenumtransferase</fullName>
    </recommendedName>
</protein>
<feature type="non-terminal residue" evidence="5">
    <location>
        <position position="1"/>
    </location>
</feature>
<dbReference type="Gene3D" id="3.40.980.10">
    <property type="entry name" value="MoaB/Mog-like domain"/>
    <property type="match status" value="1"/>
</dbReference>
<accession>A0AAV8W991</accession>
<reference evidence="5 6" key="1">
    <citation type="journal article" date="2023" name="Insect Mol. Biol.">
        <title>Genome sequencing provides insights into the evolution of gene families encoding plant cell wall-degrading enzymes in longhorned beetles.</title>
        <authorList>
            <person name="Shin N.R."/>
            <person name="Okamura Y."/>
            <person name="Kirsch R."/>
            <person name="Pauchet Y."/>
        </authorList>
    </citation>
    <scope>NUCLEOTIDE SEQUENCE [LARGE SCALE GENOMIC DNA]</scope>
    <source>
        <strain evidence="5">EAD_L_NR</strain>
    </source>
</reference>
<dbReference type="PANTHER" id="PTHR10192:SF5">
    <property type="entry name" value="GEPHYRIN"/>
    <property type="match status" value="1"/>
</dbReference>
<dbReference type="GO" id="GO:0005829">
    <property type="term" value="C:cytosol"/>
    <property type="evidence" value="ECO:0007669"/>
    <property type="project" value="TreeGrafter"/>
</dbReference>
<comment type="similarity">
    <text evidence="2">Belongs to the MoeA family.</text>
</comment>
<comment type="catalytic activity">
    <reaction evidence="2">
        <text>adenylyl-molybdopterin + molybdate = Mo-molybdopterin + AMP + H(+)</text>
        <dbReference type="Rhea" id="RHEA:35047"/>
        <dbReference type="ChEBI" id="CHEBI:15378"/>
        <dbReference type="ChEBI" id="CHEBI:36264"/>
        <dbReference type="ChEBI" id="CHEBI:62727"/>
        <dbReference type="ChEBI" id="CHEBI:71302"/>
        <dbReference type="ChEBI" id="CHEBI:456215"/>
    </reaction>
</comment>
<comment type="pathway">
    <text evidence="2">Cofactor biosynthesis; molybdopterin biosynthesis.</text>
</comment>
<dbReference type="SUPFAM" id="SSF53218">
    <property type="entry name" value="Molybdenum cofactor biosynthesis proteins"/>
    <property type="match status" value="1"/>
</dbReference>
<dbReference type="AlphaFoldDB" id="A0AAV8W991"/>
<proteinExistence type="inferred from homology"/>
<dbReference type="GO" id="GO:0007529">
    <property type="term" value="P:establishment of synaptic specificity at neuromuscular junction"/>
    <property type="evidence" value="ECO:0007669"/>
    <property type="project" value="TreeGrafter"/>
</dbReference>
<evidence type="ECO:0008006" key="7">
    <source>
        <dbReference type="Google" id="ProtNLM"/>
    </source>
</evidence>
<dbReference type="Pfam" id="PF03454">
    <property type="entry name" value="MoeA_C"/>
    <property type="match status" value="1"/>
</dbReference>
<dbReference type="InterPro" id="IPR001453">
    <property type="entry name" value="MoaB/Mog_dom"/>
</dbReference>
<dbReference type="GO" id="GO:0005524">
    <property type="term" value="F:ATP binding"/>
    <property type="evidence" value="ECO:0007669"/>
    <property type="project" value="UniProtKB-UniRule"/>
</dbReference>
<feature type="domain" description="MoaB/Mog" evidence="3">
    <location>
        <begin position="2"/>
        <end position="94"/>
    </location>
</feature>
<name>A0AAV8W991_9CUCU</name>
<dbReference type="GO" id="GO:0046872">
    <property type="term" value="F:metal ion binding"/>
    <property type="evidence" value="ECO:0007669"/>
    <property type="project" value="UniProtKB-UniRule"/>
</dbReference>
<keyword evidence="2" id="KW-0460">Magnesium</keyword>
<sequence length="207" mass="22992">PDSVKAALEKALSTNDVIVTTGGISTGKNDLVMQVLEEDFDAFVHFGRVNMKPGSFTAFATFSYNGKHKMVFALPGDPVSCCVTSLLFMIPALRYMERSKIYKFPVAPVMAMLGKENANKRPEYHGLAVTIDYKKKYSLVGTSTRNQISSRINSLADANGLAIVNTDTEAIFVEQYEVILFDDLIYTDTEAIFVEQYEVILFDDLIS</sequence>
<dbReference type="Pfam" id="PF00994">
    <property type="entry name" value="MoCF_biosynth"/>
    <property type="match status" value="1"/>
</dbReference>
<dbReference type="InterPro" id="IPR038987">
    <property type="entry name" value="MoeA-like"/>
</dbReference>
<dbReference type="GO" id="GO:0099634">
    <property type="term" value="C:postsynaptic specialization membrane"/>
    <property type="evidence" value="ECO:0007669"/>
    <property type="project" value="GOC"/>
</dbReference>